<keyword evidence="2" id="KW-1185">Reference proteome</keyword>
<evidence type="ECO:0000313" key="2">
    <source>
        <dbReference type="Proteomes" id="UP000730481"/>
    </source>
</evidence>
<reference evidence="1" key="2">
    <citation type="submission" date="2020-02" db="EMBL/GenBank/DDBJ databases">
        <title>Identification and distribution of gene clusters putatively required for synthesis of sphingolipid metabolism inhibitors in phylogenetically diverse species of the filamentous fungus Fusarium.</title>
        <authorList>
            <person name="Kim H.-S."/>
            <person name="Busman M."/>
            <person name="Brown D.W."/>
            <person name="Divon H."/>
            <person name="Uhlig S."/>
            <person name="Proctor R.H."/>
        </authorList>
    </citation>
    <scope>NUCLEOTIDE SEQUENCE</scope>
    <source>
        <strain evidence="1">NRRL 25174</strain>
    </source>
</reference>
<evidence type="ECO:0000313" key="1">
    <source>
        <dbReference type="EMBL" id="KAF4339115.1"/>
    </source>
</evidence>
<protein>
    <submittedName>
        <fullName evidence="1">Uncharacterized protein</fullName>
    </submittedName>
</protein>
<name>A0A9P5DXI8_9HYPO</name>
<comment type="caution">
    <text evidence="1">The sequence shown here is derived from an EMBL/GenBank/DDBJ whole genome shotgun (WGS) entry which is preliminary data.</text>
</comment>
<proteinExistence type="predicted"/>
<sequence>MIPVADSWKLELFKTKPRTTVPIDSEELPRQVIGPDTYSTLENTGLVEKQSNLSQRMSGDGVIMELTNHGTSKGMELFAKPAQQWVSVLETNLKDNMAALASSLSTKLILPAGNVFEFKSLNTDWDGHVYSLITYKTPTSLSHI</sequence>
<organism evidence="1 2">
    <name type="scientific">Fusarium beomiforme</name>
    <dbReference type="NCBI Taxonomy" id="44412"/>
    <lineage>
        <taxon>Eukaryota</taxon>
        <taxon>Fungi</taxon>
        <taxon>Dikarya</taxon>
        <taxon>Ascomycota</taxon>
        <taxon>Pezizomycotina</taxon>
        <taxon>Sordariomycetes</taxon>
        <taxon>Hypocreomycetidae</taxon>
        <taxon>Hypocreales</taxon>
        <taxon>Nectriaceae</taxon>
        <taxon>Fusarium</taxon>
        <taxon>Fusarium burgessii species complex</taxon>
    </lineage>
</organism>
<dbReference type="EMBL" id="PVQB02000299">
    <property type="protein sequence ID" value="KAF4339115.1"/>
    <property type="molecule type" value="Genomic_DNA"/>
</dbReference>
<accession>A0A9P5DXI8</accession>
<gene>
    <name evidence="1" type="ORF">FBEOM_6933</name>
</gene>
<dbReference type="OrthoDB" id="5430916at2759"/>
<reference evidence="1" key="1">
    <citation type="journal article" date="2017" name="Mycologia">
        <title>Fusarium algeriense, sp. nov., a novel toxigenic crown rot pathogen of durum wheat from Algeria is nested in the Fusarium burgessii species complex.</title>
        <authorList>
            <person name="Laraba I."/>
            <person name="Keddad A."/>
            <person name="Boureghda H."/>
            <person name="Abdallah N."/>
            <person name="Vaughan M.M."/>
            <person name="Proctor R.H."/>
            <person name="Busman M."/>
            <person name="O'Donnell K."/>
        </authorList>
    </citation>
    <scope>NUCLEOTIDE SEQUENCE</scope>
    <source>
        <strain evidence="1">NRRL 25174</strain>
    </source>
</reference>
<dbReference type="Proteomes" id="UP000730481">
    <property type="component" value="Unassembled WGS sequence"/>
</dbReference>
<dbReference type="AlphaFoldDB" id="A0A9P5DXI8"/>